<keyword evidence="4" id="KW-0812">Transmembrane</keyword>
<evidence type="ECO:0000256" key="4">
    <source>
        <dbReference type="SAM" id="Phobius"/>
    </source>
</evidence>
<feature type="transmembrane region" description="Helical" evidence="4">
    <location>
        <begin position="12"/>
        <end position="30"/>
    </location>
</feature>
<dbReference type="GO" id="GO:0016491">
    <property type="term" value="F:oxidoreductase activity"/>
    <property type="evidence" value="ECO:0007669"/>
    <property type="project" value="UniProtKB-KW"/>
</dbReference>
<feature type="domain" description="FAD-binding" evidence="5">
    <location>
        <begin position="311"/>
        <end position="359"/>
    </location>
</feature>
<dbReference type="GeneID" id="9593077"/>
<keyword evidence="4" id="KW-1133">Transmembrane helix</keyword>
<dbReference type="PRINTS" id="PR00420">
    <property type="entry name" value="RNGMNOXGNASE"/>
</dbReference>
<dbReference type="SUPFAM" id="SSF51905">
    <property type="entry name" value="FAD/NAD(P)-binding domain"/>
    <property type="match status" value="1"/>
</dbReference>
<evidence type="ECO:0000256" key="2">
    <source>
        <dbReference type="ARBA" id="ARBA00022827"/>
    </source>
</evidence>
<dbReference type="RefSeq" id="XP_003026438.1">
    <property type="nucleotide sequence ID" value="XM_003026392.1"/>
</dbReference>
<dbReference type="GO" id="GO:0071949">
    <property type="term" value="F:FAD binding"/>
    <property type="evidence" value="ECO:0007669"/>
    <property type="project" value="InterPro"/>
</dbReference>
<accession>D8QL29</accession>
<reference evidence="6 7" key="1">
    <citation type="journal article" date="2010" name="Nat. Biotechnol.">
        <title>Genome sequence of the model mushroom Schizophyllum commune.</title>
        <authorList>
            <person name="Ohm R.A."/>
            <person name="de Jong J.F."/>
            <person name="Lugones L.G."/>
            <person name="Aerts A."/>
            <person name="Kothe E."/>
            <person name="Stajich J.E."/>
            <person name="de Vries R.P."/>
            <person name="Record E."/>
            <person name="Levasseur A."/>
            <person name="Baker S.E."/>
            <person name="Bartholomew K.A."/>
            <person name="Coutinho P.M."/>
            <person name="Erdmann S."/>
            <person name="Fowler T.J."/>
            <person name="Gathman A.C."/>
            <person name="Lombard V."/>
            <person name="Henrissat B."/>
            <person name="Knabe N."/>
            <person name="Kuees U."/>
            <person name="Lilly W.W."/>
            <person name="Lindquist E."/>
            <person name="Lucas S."/>
            <person name="Magnuson J.K."/>
            <person name="Piumi F."/>
            <person name="Raudaskoski M."/>
            <person name="Salamov A."/>
            <person name="Schmutz J."/>
            <person name="Schwarze F.W.M.R."/>
            <person name="vanKuyk P.A."/>
            <person name="Horton J.S."/>
            <person name="Grigoriev I.V."/>
            <person name="Woesten H.A.B."/>
        </authorList>
    </citation>
    <scope>NUCLEOTIDE SEQUENCE [LARGE SCALE GENOMIC DNA]</scope>
    <source>
        <strain evidence="7">H4-8 / FGSC 9210</strain>
    </source>
</reference>
<keyword evidence="2" id="KW-0274">FAD</keyword>
<evidence type="ECO:0000256" key="3">
    <source>
        <dbReference type="ARBA" id="ARBA00023002"/>
    </source>
</evidence>
<dbReference type="OrthoDB" id="417877at2759"/>
<dbReference type="VEuPathDB" id="FungiDB:SCHCODRAFT_02644422"/>
<dbReference type="InterPro" id="IPR051104">
    <property type="entry name" value="FAD_monoxygenase"/>
</dbReference>
<dbReference type="EMBL" id="GL377317">
    <property type="protein sequence ID" value="EFI91535.1"/>
    <property type="molecule type" value="Genomic_DNA"/>
</dbReference>
<evidence type="ECO:0000256" key="1">
    <source>
        <dbReference type="ARBA" id="ARBA00022630"/>
    </source>
</evidence>
<keyword evidence="4" id="KW-0472">Membrane</keyword>
<evidence type="ECO:0000313" key="7">
    <source>
        <dbReference type="Proteomes" id="UP000007431"/>
    </source>
</evidence>
<dbReference type="InterPro" id="IPR002938">
    <property type="entry name" value="FAD-bd"/>
</dbReference>
<proteinExistence type="predicted"/>
<dbReference type="Proteomes" id="UP000007431">
    <property type="component" value="Unassembled WGS sequence"/>
</dbReference>
<dbReference type="AlphaFoldDB" id="D8QL29"/>
<evidence type="ECO:0000259" key="5">
    <source>
        <dbReference type="Pfam" id="PF01494"/>
    </source>
</evidence>
<dbReference type="InParanoid" id="D8QL29"/>
<dbReference type="SUPFAM" id="SSF54373">
    <property type="entry name" value="FAD-linked reductases, C-terminal domain"/>
    <property type="match status" value="1"/>
</dbReference>
<organism evidence="7">
    <name type="scientific">Schizophyllum commune (strain H4-8 / FGSC 9210)</name>
    <name type="common">Split gill fungus</name>
    <dbReference type="NCBI Taxonomy" id="578458"/>
    <lineage>
        <taxon>Eukaryota</taxon>
        <taxon>Fungi</taxon>
        <taxon>Dikarya</taxon>
        <taxon>Basidiomycota</taxon>
        <taxon>Agaricomycotina</taxon>
        <taxon>Agaricomycetes</taxon>
        <taxon>Agaricomycetidae</taxon>
        <taxon>Agaricales</taxon>
        <taxon>Schizophyllaceae</taxon>
        <taxon>Schizophyllum</taxon>
    </lineage>
</organism>
<dbReference type="PANTHER" id="PTHR46720">
    <property type="entry name" value="HYDROXYLASE, PUTATIVE (AFU_ORTHOLOGUE AFUA_3G01460)-RELATED"/>
    <property type="match status" value="1"/>
</dbReference>
<dbReference type="OMA" id="INGGWAW"/>
<protein>
    <recommendedName>
        <fullName evidence="5">FAD-binding domain-containing protein</fullName>
    </recommendedName>
</protein>
<name>D8QL29_SCHCM</name>
<keyword evidence="1" id="KW-0285">Flavoprotein</keyword>
<dbReference type="PANTHER" id="PTHR46720:SF3">
    <property type="entry name" value="FAD-BINDING DOMAIN-CONTAINING PROTEIN-RELATED"/>
    <property type="match status" value="1"/>
</dbReference>
<dbReference type="InterPro" id="IPR036188">
    <property type="entry name" value="FAD/NAD-bd_sf"/>
</dbReference>
<dbReference type="Gene3D" id="3.50.50.60">
    <property type="entry name" value="FAD/NAD(P)-binding domain"/>
    <property type="match status" value="1"/>
</dbReference>
<dbReference type="KEGG" id="scm:SCHCO_02644422"/>
<feature type="domain" description="FAD-binding" evidence="5">
    <location>
        <begin position="10"/>
        <end position="176"/>
    </location>
</feature>
<keyword evidence="3" id="KW-0560">Oxidoreductase</keyword>
<dbReference type="HOGENOM" id="CLU_009665_6_3_1"/>
<dbReference type="Pfam" id="PF01494">
    <property type="entry name" value="FAD_binding_3"/>
    <property type="match status" value="2"/>
</dbReference>
<keyword evidence="7" id="KW-1185">Reference proteome</keyword>
<dbReference type="GO" id="GO:0044550">
    <property type="term" value="P:secondary metabolite biosynthetic process"/>
    <property type="evidence" value="ECO:0007669"/>
    <property type="project" value="TreeGrafter"/>
</dbReference>
<dbReference type="STRING" id="578458.D8QL29"/>
<sequence length="447" mass="49925">MAAPAPRKINIAIIGGGIGGLALVLAIQHFCDLDQLEVNVYESAAQISQIGAGINVWERVYDILTELGMEAEFATHLREGETSFTCRKSDQPEGVTFREVSLDQSGKMLLMHRADVQDIFLKYISPDVKMHLSHRLESYSYNDAAAQRIELKFRGGQKAQCDLLIAADGVHSAVRQVFLPRLAKKLDKPELLESLDPIFSGSRVFRGLVPAEELSNVWPNHPALTKPHQYCGLDKHIVTYPVSRGRFVNVVPFYTDYSQEDTPFTGSYIGSATNEELLQEYDGWEPEVMTLLKCIPTPSHWSVLTMKPFDIWADEGVMLLGDAAHAMTPHLGAGAGQAIEDAYILARVLGHVQKKGPLEMLSDETMKLYNRLRPPIANFVQARAKLQTRFYEFREEDVDLSLVQADSPIYTESDRLAKLGAGIWDGFHWSQHSIVRKTDAEVANLLS</sequence>
<gene>
    <name evidence="6" type="ORF">SCHCODRAFT_71226</name>
</gene>
<evidence type="ECO:0000313" key="6">
    <source>
        <dbReference type="EMBL" id="EFI91535.1"/>
    </source>
</evidence>
<dbReference type="eggNOG" id="KOG2614">
    <property type="taxonomic scope" value="Eukaryota"/>
</dbReference>